<comment type="caution">
    <text evidence="5">The sequence shown here is derived from an EMBL/GenBank/DDBJ whole genome shotgun (WGS) entry which is preliminary data.</text>
</comment>
<protein>
    <recommendedName>
        <fullName evidence="7">40S ribosomal protein S22</fullName>
    </recommendedName>
</protein>
<evidence type="ECO:0000313" key="5">
    <source>
        <dbReference type="EMBL" id="KGG51102.1"/>
    </source>
</evidence>
<name>A0A098VPW9_9MICR</name>
<evidence type="ECO:0000256" key="4">
    <source>
        <dbReference type="RuleBase" id="RU003660"/>
    </source>
</evidence>
<dbReference type="RefSeq" id="XP_013237551.1">
    <property type="nucleotide sequence ID" value="XM_013382097.1"/>
</dbReference>
<accession>A0A098VPW9</accession>
<dbReference type="GO" id="GO:0003735">
    <property type="term" value="F:structural constituent of ribosome"/>
    <property type="evidence" value="ECO:0007669"/>
    <property type="project" value="InterPro"/>
</dbReference>
<dbReference type="FunFam" id="3.30.1490.10:FF:000002">
    <property type="entry name" value="40S ribosomal protein S15a"/>
    <property type="match status" value="1"/>
</dbReference>
<reference evidence="5 6" key="1">
    <citation type="submission" date="2014-04" db="EMBL/GenBank/DDBJ databases">
        <title>A new species of microsporidia sheds light on the evolution of extreme parasitism.</title>
        <authorList>
            <person name="Haag K.L."/>
            <person name="James T.Y."/>
            <person name="Larsson R."/>
            <person name="Schaer T.M."/>
            <person name="Refardt D."/>
            <person name="Pombert J.-F."/>
            <person name="Ebert D."/>
        </authorList>
    </citation>
    <scope>NUCLEOTIDE SEQUENCE [LARGE SCALE GENOMIC DNA]</scope>
    <source>
        <strain evidence="5 6">UGP3</strain>
        <tissue evidence="5">Spores</tissue>
    </source>
</reference>
<keyword evidence="3 4" id="KW-0687">Ribonucleoprotein</keyword>
<dbReference type="Gene3D" id="3.30.1370.30">
    <property type="match status" value="1"/>
</dbReference>
<dbReference type="InterPro" id="IPR047863">
    <property type="entry name" value="Ribosomal_uS8_CS"/>
</dbReference>
<gene>
    <name evidence="5" type="ORF">DI09_44p60</name>
</gene>
<evidence type="ECO:0008006" key="7">
    <source>
        <dbReference type="Google" id="ProtNLM"/>
    </source>
</evidence>
<dbReference type="Proteomes" id="UP000029725">
    <property type="component" value="Unassembled WGS sequence"/>
</dbReference>
<evidence type="ECO:0000256" key="3">
    <source>
        <dbReference type="ARBA" id="ARBA00023274"/>
    </source>
</evidence>
<dbReference type="AlphaFoldDB" id="A0A098VPW9"/>
<dbReference type="GO" id="GO:0006412">
    <property type="term" value="P:translation"/>
    <property type="evidence" value="ECO:0007669"/>
    <property type="project" value="InterPro"/>
</dbReference>
<dbReference type="GeneID" id="25260011"/>
<dbReference type="PANTHER" id="PTHR11758">
    <property type="entry name" value="40S RIBOSOMAL PROTEIN S15A"/>
    <property type="match status" value="1"/>
</dbReference>
<sequence>MVRVSVLNDTLNSICNAERSGKRQVLVRPASKVTIQFLSLMQKSGYINEFEVIDNHRSGKIVIHLNGRLNKCGVISPRFPVGMKNMEEWINKLLPSRQIGKIILTTSQGIMDHEAARKRHIGGKILGFFY</sequence>
<dbReference type="PROSITE" id="PS00053">
    <property type="entry name" value="RIBOSOMAL_S8"/>
    <property type="match status" value="1"/>
</dbReference>
<dbReference type="NCBIfam" id="NF003115">
    <property type="entry name" value="PRK04034.1"/>
    <property type="match status" value="1"/>
</dbReference>
<dbReference type="VEuPathDB" id="MicrosporidiaDB:DI09_44p60"/>
<dbReference type="FunFam" id="3.30.1370.30:FF:000001">
    <property type="entry name" value="40S ribosomal protein S15a"/>
    <property type="match status" value="1"/>
</dbReference>
<dbReference type="InterPro" id="IPR035987">
    <property type="entry name" value="Ribosomal_uS8_sf"/>
</dbReference>
<dbReference type="EMBL" id="JMKJ01000388">
    <property type="protein sequence ID" value="KGG51102.1"/>
    <property type="molecule type" value="Genomic_DNA"/>
</dbReference>
<keyword evidence="2 4" id="KW-0689">Ribosomal protein</keyword>
<dbReference type="GO" id="GO:1990904">
    <property type="term" value="C:ribonucleoprotein complex"/>
    <property type="evidence" value="ECO:0007669"/>
    <property type="project" value="UniProtKB-KW"/>
</dbReference>
<dbReference type="GO" id="GO:0005840">
    <property type="term" value="C:ribosome"/>
    <property type="evidence" value="ECO:0007669"/>
    <property type="project" value="UniProtKB-KW"/>
</dbReference>
<keyword evidence="6" id="KW-1185">Reference proteome</keyword>
<proteinExistence type="inferred from homology"/>
<dbReference type="SUPFAM" id="SSF56047">
    <property type="entry name" value="Ribosomal protein S8"/>
    <property type="match status" value="1"/>
</dbReference>
<evidence type="ECO:0000256" key="2">
    <source>
        <dbReference type="ARBA" id="ARBA00022980"/>
    </source>
</evidence>
<evidence type="ECO:0000256" key="1">
    <source>
        <dbReference type="ARBA" id="ARBA00006471"/>
    </source>
</evidence>
<dbReference type="OrthoDB" id="10250260at2759"/>
<organism evidence="5 6">
    <name type="scientific">Mitosporidium daphniae</name>
    <dbReference type="NCBI Taxonomy" id="1485682"/>
    <lineage>
        <taxon>Eukaryota</taxon>
        <taxon>Fungi</taxon>
        <taxon>Fungi incertae sedis</taxon>
        <taxon>Microsporidia</taxon>
        <taxon>Mitosporidium</taxon>
    </lineage>
</organism>
<dbReference type="InterPro" id="IPR000630">
    <property type="entry name" value="Ribosomal_uS8"/>
</dbReference>
<evidence type="ECO:0000313" key="6">
    <source>
        <dbReference type="Proteomes" id="UP000029725"/>
    </source>
</evidence>
<dbReference type="Pfam" id="PF00410">
    <property type="entry name" value="Ribosomal_S8"/>
    <property type="match status" value="1"/>
</dbReference>
<comment type="similarity">
    <text evidence="1 4">Belongs to the universal ribosomal protein uS8 family.</text>
</comment>
<dbReference type="HOGENOM" id="CLU_098428_1_1_1"/>
<dbReference type="Gene3D" id="3.30.1490.10">
    <property type="match status" value="1"/>
</dbReference>